<comment type="caution">
    <text evidence="6">The sequence shown here is derived from an EMBL/GenBank/DDBJ whole genome shotgun (WGS) entry which is preliminary data.</text>
</comment>
<dbReference type="PRINTS" id="PR00368">
    <property type="entry name" value="FADPNR"/>
</dbReference>
<evidence type="ECO:0000256" key="1">
    <source>
        <dbReference type="ARBA" id="ARBA00009183"/>
    </source>
</evidence>
<dbReference type="Pfam" id="PF00743">
    <property type="entry name" value="FMO-like"/>
    <property type="match status" value="1"/>
</dbReference>
<dbReference type="InterPro" id="IPR036188">
    <property type="entry name" value="FAD/NAD-bd_sf"/>
</dbReference>
<evidence type="ECO:0000256" key="3">
    <source>
        <dbReference type="ARBA" id="ARBA00022827"/>
    </source>
</evidence>
<keyword evidence="3" id="KW-0274">FAD</keyword>
<dbReference type="SUPFAM" id="SSF51905">
    <property type="entry name" value="FAD/NAD(P)-binding domain"/>
    <property type="match status" value="1"/>
</dbReference>
<keyword evidence="5" id="KW-0472">Membrane</keyword>
<feature type="transmembrane region" description="Helical" evidence="5">
    <location>
        <begin position="498"/>
        <end position="520"/>
    </location>
</feature>
<sequence>MKRVVIIGSGPCGLVALKEMREAGHEAILFEKSSRLGGVFATSTVYPNLHLTISNWAMAFSDFPDPERLRYSTAQEYLRYLQLYARHFDLERYITCDAEVTSARTSNEIWHLEVHKRLKPQAISHIEADALVVATGANQVANKIPDGLADFSGRVMHSSQYDEAFKQEVAAKKLRVLVVGGGESGADISAELGELSPNITVWVRRAACVGPRYLNRVGEMQQIEANKTQDFPANGFLEAATTNRMSAAQNVYAYGFFRRILWYAPVLNRVLNSMNLDSTGSAFLMNDQATYVTKNQRMCEALQQGSIEVLVSPTISTSGRICEFRTNDHLKLHREFDVILLCSGFHAEFPWLKLKDFNADPRSWFLHCFPEGLGRCLFFVGYARPHQGGIPAMAEMLARYIALILRGDRVLPPDYTDKARCDAIAEQEYYHLSPNLRTLVDYNAFLESTARRIGCEPRLPALCILLFNLHLLGVMQIVQHFLRLPGLPVPGLQAPAFLWLATVVGFLAYDDGLLIKWWFYPNWSVWYRQRGPGASPGHLYETLNRMKLWRSTAITRGFVLLIFWIVPTYYLQRLLSVLLFVPHIILYMLGLSFPKAWGGLLRPKLFVLHSNPWRFSDLFMP</sequence>
<proteinExistence type="inferred from homology"/>
<evidence type="ECO:0000256" key="4">
    <source>
        <dbReference type="ARBA" id="ARBA00023002"/>
    </source>
</evidence>
<feature type="transmembrane region" description="Helical" evidence="5">
    <location>
        <begin position="553"/>
        <end position="571"/>
    </location>
</feature>
<evidence type="ECO:0000313" key="7">
    <source>
        <dbReference type="Proteomes" id="UP001408356"/>
    </source>
</evidence>
<evidence type="ECO:0000256" key="2">
    <source>
        <dbReference type="ARBA" id="ARBA00022630"/>
    </source>
</evidence>
<keyword evidence="7" id="KW-1185">Reference proteome</keyword>
<keyword evidence="5" id="KW-0812">Transmembrane</keyword>
<accession>A0ABR2UJC3</accession>
<name>A0ABR2UJC3_9PEZI</name>
<feature type="transmembrane region" description="Helical" evidence="5">
    <location>
        <begin position="577"/>
        <end position="594"/>
    </location>
</feature>
<keyword evidence="2" id="KW-0285">Flavoprotein</keyword>
<keyword evidence="5" id="KW-1133">Transmembrane helix</keyword>
<protein>
    <submittedName>
        <fullName evidence="6">FAD/NAD(P)-binding domain-containing protein</fullName>
    </submittedName>
</protein>
<feature type="transmembrane region" description="Helical" evidence="5">
    <location>
        <begin position="459"/>
        <end position="478"/>
    </location>
</feature>
<keyword evidence="4" id="KW-0560">Oxidoreductase</keyword>
<dbReference type="PANTHER" id="PTHR23023">
    <property type="entry name" value="DIMETHYLANILINE MONOOXYGENASE"/>
    <property type="match status" value="1"/>
</dbReference>
<dbReference type="PRINTS" id="PR00411">
    <property type="entry name" value="PNDRDTASEI"/>
</dbReference>
<dbReference type="InterPro" id="IPR020946">
    <property type="entry name" value="Flavin_mOase-like"/>
</dbReference>
<gene>
    <name evidence="6" type="ORF">SUNI508_11069</name>
</gene>
<comment type="similarity">
    <text evidence="1">Belongs to the FMO family.</text>
</comment>
<reference evidence="6 7" key="1">
    <citation type="journal article" date="2024" name="J. Plant Pathol.">
        <title>Sequence and assembly of the genome of Seiridium unicorne, isolate CBS 538.82, causal agent of cypress canker disease.</title>
        <authorList>
            <person name="Scali E."/>
            <person name="Rocca G.D."/>
            <person name="Danti R."/>
            <person name="Garbelotto M."/>
            <person name="Barberini S."/>
            <person name="Baroncelli R."/>
            <person name="Emiliani G."/>
        </authorList>
    </citation>
    <scope>NUCLEOTIDE SEQUENCE [LARGE SCALE GENOMIC DNA]</scope>
    <source>
        <strain evidence="6 7">BM-138-508</strain>
    </source>
</reference>
<dbReference type="Proteomes" id="UP001408356">
    <property type="component" value="Unassembled WGS sequence"/>
</dbReference>
<dbReference type="Gene3D" id="3.50.50.60">
    <property type="entry name" value="FAD/NAD(P)-binding domain"/>
    <property type="match status" value="1"/>
</dbReference>
<dbReference type="InterPro" id="IPR050346">
    <property type="entry name" value="FMO-like"/>
</dbReference>
<evidence type="ECO:0000313" key="6">
    <source>
        <dbReference type="EMBL" id="KAK9414631.1"/>
    </source>
</evidence>
<evidence type="ECO:0000256" key="5">
    <source>
        <dbReference type="SAM" id="Phobius"/>
    </source>
</evidence>
<organism evidence="6 7">
    <name type="scientific">Seiridium unicorne</name>
    <dbReference type="NCBI Taxonomy" id="138068"/>
    <lineage>
        <taxon>Eukaryota</taxon>
        <taxon>Fungi</taxon>
        <taxon>Dikarya</taxon>
        <taxon>Ascomycota</taxon>
        <taxon>Pezizomycotina</taxon>
        <taxon>Sordariomycetes</taxon>
        <taxon>Xylariomycetidae</taxon>
        <taxon>Amphisphaeriales</taxon>
        <taxon>Sporocadaceae</taxon>
        <taxon>Seiridium</taxon>
    </lineage>
</organism>
<dbReference type="EMBL" id="JARVKF010000424">
    <property type="protein sequence ID" value="KAK9414631.1"/>
    <property type="molecule type" value="Genomic_DNA"/>
</dbReference>